<dbReference type="InterPro" id="IPR049945">
    <property type="entry name" value="AAA_22"/>
</dbReference>
<keyword evidence="3" id="KW-1185">Reference proteome</keyword>
<reference evidence="2" key="1">
    <citation type="submission" date="2016-09" db="EMBL/GenBank/DDBJ databases">
        <authorList>
            <person name="Hebert L."/>
            <person name="Moumen B."/>
        </authorList>
    </citation>
    <scope>NUCLEOTIDE SEQUENCE [LARGE SCALE GENOMIC DNA]</scope>
    <source>
        <strain evidence="2">OVI</strain>
    </source>
</reference>
<dbReference type="Proteomes" id="UP000195570">
    <property type="component" value="Unassembled WGS sequence"/>
</dbReference>
<evidence type="ECO:0000259" key="1">
    <source>
        <dbReference type="Pfam" id="PF13401"/>
    </source>
</evidence>
<dbReference type="EMBL" id="CZPT02001358">
    <property type="protein sequence ID" value="SCU70082.1"/>
    <property type="molecule type" value="Genomic_DNA"/>
</dbReference>
<dbReference type="Gene3D" id="3.40.50.300">
    <property type="entry name" value="P-loop containing nucleotide triphosphate hydrolases"/>
    <property type="match status" value="1"/>
</dbReference>
<proteinExistence type="predicted"/>
<dbReference type="Pfam" id="PF13401">
    <property type="entry name" value="AAA_22"/>
    <property type="match status" value="1"/>
</dbReference>
<evidence type="ECO:0000313" key="2">
    <source>
        <dbReference type="EMBL" id="SCU70082.1"/>
    </source>
</evidence>
<dbReference type="VEuPathDB" id="TriTrypDB:TEOVI_000165100"/>
<gene>
    <name evidence="2" type="ORF">TEOVI_000165100</name>
</gene>
<dbReference type="GO" id="GO:0016887">
    <property type="term" value="F:ATP hydrolysis activity"/>
    <property type="evidence" value="ECO:0007669"/>
    <property type="project" value="InterPro"/>
</dbReference>
<name>A0A1G4ICZ0_TRYEQ</name>
<feature type="domain" description="ORC1/DEAH AAA+ ATPase" evidence="1">
    <location>
        <begin position="27"/>
        <end position="136"/>
    </location>
</feature>
<dbReference type="GeneID" id="92375591"/>
<evidence type="ECO:0000313" key="3">
    <source>
        <dbReference type="Proteomes" id="UP000195570"/>
    </source>
</evidence>
<comment type="caution">
    <text evidence="2">The sequence shown here is derived from an EMBL/GenBank/DDBJ whole genome shotgun (WGS) entry which is preliminary data.</text>
</comment>
<organism evidence="2 3">
    <name type="scientific">Trypanosoma equiperdum</name>
    <dbReference type="NCBI Taxonomy" id="5694"/>
    <lineage>
        <taxon>Eukaryota</taxon>
        <taxon>Discoba</taxon>
        <taxon>Euglenozoa</taxon>
        <taxon>Kinetoplastea</taxon>
        <taxon>Metakinetoplastina</taxon>
        <taxon>Trypanosomatida</taxon>
        <taxon>Trypanosomatidae</taxon>
        <taxon>Trypanosoma</taxon>
    </lineage>
</organism>
<dbReference type="AlphaFoldDB" id="A0A1G4ICZ0"/>
<protein>
    <recommendedName>
        <fullName evidence="1">ORC1/DEAH AAA+ ATPase domain-containing protein</fullName>
    </recommendedName>
</protein>
<dbReference type="RefSeq" id="XP_067080956.1">
    <property type="nucleotide sequence ID" value="XM_067224855.1"/>
</dbReference>
<sequence length="441" mass="48806">MAAQTPRKEVGVDLRDELDADVECGSGYISIFGPPGSGKTTMLLQYLTSREHHVRNMKRSFLLEYVTGRALAGDSLRRLAWRLLPQTKRRRTECSHLQFGLLVRQWLDNAVEGSELHFVVDDADEVEEGAEGINQWLSVCVGGSQQPCNSNVVCLWVVSQMPLRLSNCFRFHFVARPDASVVQSWLNTLFATNASPPGADAEANTPSLTLEEAHNITKGAVEYYMTHLPMRASIVTQDMRQLLQRVHQILPFLVAHAVVGRLNAMHYSTVWGRWRELSSSVATAPSGALVGSRGDPLVAVLRRIGCSAMLWALSAFYCGAVPKSKHALVFGDEKLARRTNSTEVNAASHKAAVLSSLAHVVHLPRLMLVYRSLLNICVNLQDPLEFVPAEIAVQHHQTLVSWGLMVPTTHSTKGYHCHIPVTSAISLSQHLSLNLYDLIPR</sequence>
<dbReference type="InterPro" id="IPR027417">
    <property type="entry name" value="P-loop_NTPase"/>
</dbReference>
<dbReference type="SUPFAM" id="SSF52540">
    <property type="entry name" value="P-loop containing nucleoside triphosphate hydrolases"/>
    <property type="match status" value="1"/>
</dbReference>
<accession>A0A1G4ICZ0</accession>